<accession>A0A448XQL8</accession>
<keyword evidence="4" id="KW-0418">Kinase</keyword>
<dbReference type="GO" id="GO:0004703">
    <property type="term" value="F:G protein-coupled receptor kinase activity"/>
    <property type="evidence" value="ECO:0007669"/>
    <property type="project" value="TreeGrafter"/>
</dbReference>
<keyword evidence="8" id="KW-1185">Reference proteome</keyword>
<keyword evidence="2" id="KW-0808">Transferase</keyword>
<gene>
    <name evidence="7" type="ORF">PXEA_LOCUS35959</name>
</gene>
<sequence>MNYLVGTDLEAVLADVSYLMAMEKSKTVAFKAAKKLPLPDPRFEIVRSIMFKYLKKRQELTFEIIFDQTLGYLLFKQYCDSLPDGGSLHFKFYEAVTKFEHIETDEERIIEAKEIYDNFIMRELLTHSHNYSQNAVDIVQETLTSATKSGILAPDIFKPYINELRIILKEEYFERFIMSEYFTRFCQWKNLEFNIYDTGSDISFCELFI</sequence>
<dbReference type="Proteomes" id="UP000784294">
    <property type="component" value="Unassembled WGS sequence"/>
</dbReference>
<keyword evidence="5" id="KW-0067">ATP-binding</keyword>
<dbReference type="EMBL" id="CAAALY010274889">
    <property type="protein sequence ID" value="VEL42519.1"/>
    <property type="molecule type" value="Genomic_DNA"/>
</dbReference>
<dbReference type="GO" id="GO:0007186">
    <property type="term" value="P:G protein-coupled receptor signaling pathway"/>
    <property type="evidence" value="ECO:0007669"/>
    <property type="project" value="TreeGrafter"/>
</dbReference>
<reference evidence="7" key="1">
    <citation type="submission" date="2018-11" db="EMBL/GenBank/DDBJ databases">
        <authorList>
            <consortium name="Pathogen Informatics"/>
        </authorList>
    </citation>
    <scope>NUCLEOTIDE SEQUENCE</scope>
</reference>
<evidence type="ECO:0000256" key="3">
    <source>
        <dbReference type="ARBA" id="ARBA00022741"/>
    </source>
</evidence>
<name>A0A448XQL8_9PLAT</name>
<dbReference type="GO" id="GO:0001664">
    <property type="term" value="F:G protein-coupled receptor binding"/>
    <property type="evidence" value="ECO:0007669"/>
    <property type="project" value="TreeGrafter"/>
</dbReference>
<keyword evidence="1" id="KW-0723">Serine/threonine-protein kinase</keyword>
<evidence type="ECO:0000259" key="6">
    <source>
        <dbReference type="PROSITE" id="PS50132"/>
    </source>
</evidence>
<dbReference type="GO" id="GO:0005524">
    <property type="term" value="F:ATP binding"/>
    <property type="evidence" value="ECO:0007669"/>
    <property type="project" value="UniProtKB-KW"/>
</dbReference>
<dbReference type="AlphaFoldDB" id="A0A448XQL8"/>
<dbReference type="SMART" id="SM00315">
    <property type="entry name" value="RGS"/>
    <property type="match status" value="1"/>
</dbReference>
<dbReference type="PANTHER" id="PTHR24355">
    <property type="entry name" value="G PROTEIN-COUPLED RECEPTOR KINASE/RIBOSOMAL PROTEIN S6 KINASE"/>
    <property type="match status" value="1"/>
</dbReference>
<dbReference type="InterPro" id="IPR044926">
    <property type="entry name" value="RGS_subdomain_2"/>
</dbReference>
<dbReference type="PANTHER" id="PTHR24355:SF18">
    <property type="entry name" value="G PROTEIN-COUPLED RECEPTOR KINASE"/>
    <property type="match status" value="1"/>
</dbReference>
<dbReference type="Gene3D" id="1.10.167.10">
    <property type="entry name" value="Regulator of G-protein Signalling 4, domain 2"/>
    <property type="match status" value="1"/>
</dbReference>
<protein>
    <recommendedName>
        <fullName evidence="6">RGS domain-containing protein</fullName>
    </recommendedName>
</protein>
<evidence type="ECO:0000256" key="2">
    <source>
        <dbReference type="ARBA" id="ARBA00022679"/>
    </source>
</evidence>
<dbReference type="GO" id="GO:0009966">
    <property type="term" value="P:regulation of signal transduction"/>
    <property type="evidence" value="ECO:0007669"/>
    <property type="project" value="TreeGrafter"/>
</dbReference>
<dbReference type="PROSITE" id="PS50132">
    <property type="entry name" value="RGS"/>
    <property type="match status" value="1"/>
</dbReference>
<evidence type="ECO:0000256" key="1">
    <source>
        <dbReference type="ARBA" id="ARBA00022527"/>
    </source>
</evidence>
<feature type="domain" description="RGS" evidence="6">
    <location>
        <begin position="61"/>
        <end position="186"/>
    </location>
</feature>
<evidence type="ECO:0000256" key="4">
    <source>
        <dbReference type="ARBA" id="ARBA00022777"/>
    </source>
</evidence>
<keyword evidence="3" id="KW-0547">Nucleotide-binding</keyword>
<evidence type="ECO:0000313" key="8">
    <source>
        <dbReference type="Proteomes" id="UP000784294"/>
    </source>
</evidence>
<dbReference type="InterPro" id="IPR016137">
    <property type="entry name" value="RGS"/>
</dbReference>
<dbReference type="Pfam" id="PF00615">
    <property type="entry name" value="RGS"/>
    <property type="match status" value="1"/>
</dbReference>
<proteinExistence type="predicted"/>
<comment type="caution">
    <text evidence="7">The sequence shown here is derived from an EMBL/GenBank/DDBJ whole genome shotgun (WGS) entry which is preliminary data.</text>
</comment>
<dbReference type="OrthoDB" id="354826at2759"/>
<dbReference type="SUPFAM" id="SSF48097">
    <property type="entry name" value="Regulator of G-protein signaling, RGS"/>
    <property type="match status" value="1"/>
</dbReference>
<dbReference type="InterPro" id="IPR036305">
    <property type="entry name" value="RGS_sf"/>
</dbReference>
<evidence type="ECO:0000256" key="5">
    <source>
        <dbReference type="ARBA" id="ARBA00022840"/>
    </source>
</evidence>
<organism evidence="7 8">
    <name type="scientific">Protopolystoma xenopodis</name>
    <dbReference type="NCBI Taxonomy" id="117903"/>
    <lineage>
        <taxon>Eukaryota</taxon>
        <taxon>Metazoa</taxon>
        <taxon>Spiralia</taxon>
        <taxon>Lophotrochozoa</taxon>
        <taxon>Platyhelminthes</taxon>
        <taxon>Monogenea</taxon>
        <taxon>Polyopisthocotylea</taxon>
        <taxon>Polystomatidea</taxon>
        <taxon>Polystomatidae</taxon>
        <taxon>Protopolystoma</taxon>
    </lineage>
</organism>
<evidence type="ECO:0000313" key="7">
    <source>
        <dbReference type="EMBL" id="VEL42519.1"/>
    </source>
</evidence>